<name>A0ABP9UK03_9BACT</name>
<organism evidence="1 2">
    <name type="scientific">Haloferula sargassicola</name>
    <dbReference type="NCBI Taxonomy" id="490096"/>
    <lineage>
        <taxon>Bacteria</taxon>
        <taxon>Pseudomonadati</taxon>
        <taxon>Verrucomicrobiota</taxon>
        <taxon>Verrucomicrobiia</taxon>
        <taxon>Verrucomicrobiales</taxon>
        <taxon>Verrucomicrobiaceae</taxon>
        <taxon>Haloferula</taxon>
    </lineage>
</organism>
<evidence type="ECO:0000313" key="1">
    <source>
        <dbReference type="EMBL" id="GAA5481722.1"/>
    </source>
</evidence>
<proteinExistence type="predicted"/>
<accession>A0ABP9UK03</accession>
<evidence type="ECO:0000313" key="2">
    <source>
        <dbReference type="Proteomes" id="UP001476282"/>
    </source>
</evidence>
<comment type="caution">
    <text evidence="1">The sequence shown here is derived from an EMBL/GenBank/DDBJ whole genome shotgun (WGS) entry which is preliminary data.</text>
</comment>
<protein>
    <submittedName>
        <fullName evidence="1">Uncharacterized protein</fullName>
    </submittedName>
</protein>
<gene>
    <name evidence="1" type="ORF">Hsar01_00933</name>
</gene>
<sequence>MIALIGNRPVIQVGRYQVHDYDTGWLGDALRRAARAADREDFPCLDEIQQGIEYYLETRCSLQLLPLQELFDRLRRLLETIGCRPLAEHLEPLAPPVTLCLETLAHEAGDGFELAFFQLLRDEIDDLRQAGAEEVRFVRLRESALHLCHADDWNDRCDQFLSEVRSFLHLHDRTRDGINRIAFRAEDGCLD</sequence>
<keyword evidence="2" id="KW-1185">Reference proteome</keyword>
<dbReference type="EMBL" id="BAABRI010000004">
    <property type="protein sequence ID" value="GAA5481722.1"/>
    <property type="molecule type" value="Genomic_DNA"/>
</dbReference>
<dbReference type="Proteomes" id="UP001476282">
    <property type="component" value="Unassembled WGS sequence"/>
</dbReference>
<reference evidence="1 2" key="1">
    <citation type="submission" date="2024-02" db="EMBL/GenBank/DDBJ databases">
        <title>Haloferula sargassicola NBRC 104335.</title>
        <authorList>
            <person name="Ichikawa N."/>
            <person name="Katano-Makiyama Y."/>
            <person name="Hidaka K."/>
        </authorList>
    </citation>
    <scope>NUCLEOTIDE SEQUENCE [LARGE SCALE GENOMIC DNA]</scope>
    <source>
        <strain evidence="1 2">NBRC 104335</strain>
    </source>
</reference>
<dbReference type="RefSeq" id="WP_353565871.1">
    <property type="nucleotide sequence ID" value="NZ_BAABRI010000004.1"/>
</dbReference>